<name>A0A5C4T8Q3_9BACL</name>
<dbReference type="Proteomes" id="UP000307943">
    <property type="component" value="Unassembled WGS sequence"/>
</dbReference>
<protein>
    <submittedName>
        <fullName evidence="1">Uncharacterized protein</fullName>
    </submittedName>
</protein>
<dbReference type="OrthoDB" id="7281829at2"/>
<comment type="caution">
    <text evidence="1">The sequence shown here is derived from an EMBL/GenBank/DDBJ whole genome shotgun (WGS) entry which is preliminary data.</text>
</comment>
<proteinExistence type="predicted"/>
<sequence>MNNTAKADQSLLQESSASYCCLYSGRSFMIFYGKSREMATNRLEDQELAVLSLTSCKTAWCTSILVLSRVQEPISLK</sequence>
<evidence type="ECO:0000313" key="1">
    <source>
        <dbReference type="EMBL" id="TNJ64930.1"/>
    </source>
</evidence>
<reference evidence="1 2" key="1">
    <citation type="submission" date="2019-05" db="EMBL/GenBank/DDBJ databases">
        <title>We sequenced the genome of Paenibacillus hemerocallicola KCTC 33185 for further insight into its adaptation and study the phylogeny of Paenibacillus.</title>
        <authorList>
            <person name="Narsing Rao M.P."/>
        </authorList>
    </citation>
    <scope>NUCLEOTIDE SEQUENCE [LARGE SCALE GENOMIC DNA]</scope>
    <source>
        <strain evidence="1 2">KCTC 33185</strain>
    </source>
</reference>
<organism evidence="1 2">
    <name type="scientific">Paenibacillus hemerocallicola</name>
    <dbReference type="NCBI Taxonomy" id="1172614"/>
    <lineage>
        <taxon>Bacteria</taxon>
        <taxon>Bacillati</taxon>
        <taxon>Bacillota</taxon>
        <taxon>Bacilli</taxon>
        <taxon>Bacillales</taxon>
        <taxon>Paenibacillaceae</taxon>
        <taxon>Paenibacillus</taxon>
    </lineage>
</organism>
<gene>
    <name evidence="1" type="ORF">FE784_18035</name>
</gene>
<accession>A0A5C4T8Q3</accession>
<dbReference type="AlphaFoldDB" id="A0A5C4T8Q3"/>
<evidence type="ECO:0000313" key="2">
    <source>
        <dbReference type="Proteomes" id="UP000307943"/>
    </source>
</evidence>
<dbReference type="EMBL" id="VDCQ01000024">
    <property type="protein sequence ID" value="TNJ64930.1"/>
    <property type="molecule type" value="Genomic_DNA"/>
</dbReference>
<keyword evidence="2" id="KW-1185">Reference proteome</keyword>